<evidence type="ECO:0000256" key="1">
    <source>
        <dbReference type="ARBA" id="ARBA00022448"/>
    </source>
</evidence>
<proteinExistence type="predicted"/>
<dbReference type="SMART" id="SM00382">
    <property type="entry name" value="AAA"/>
    <property type="match status" value="1"/>
</dbReference>
<dbReference type="Gene3D" id="3.40.50.300">
    <property type="entry name" value="P-loop containing nucleotide triphosphate hydrolases"/>
    <property type="match status" value="1"/>
</dbReference>
<keyword evidence="1" id="KW-0813">Transport</keyword>
<dbReference type="InterPro" id="IPR003593">
    <property type="entry name" value="AAA+_ATPase"/>
</dbReference>
<name>A0ABV9Q0G3_9BACL</name>
<sequence>MTEGIRVEQLSKFFRVHEREAGFRGAVQSLFRRQYRLVKAIEDISFHIEPGEIVGFLGPNGAGKTTTMKVLTGLLYPTSGTVEVAGHVPFKHETSFKRKFSLVMGQKSQLIWDLPPMETFLVNQAVYEIPDEEFRQTLDGLIELLELEPVLRKPVRQLSLGERMKCELAASLIHRPQILFLDEPTIGLDVNMQESIRRFIKEYNEKYKATILLTSHYMADVVALCKRVIIINRGQILYDGELDALVERFAPYKVANLVLKHPVSSEELSMHGEILSSEYPRVSLRVPREEVSSRSAGILAMLPIVDFTIEDPSMEDVISRAFERDSDAAALS</sequence>
<dbReference type="PROSITE" id="PS50893">
    <property type="entry name" value="ABC_TRANSPORTER_2"/>
    <property type="match status" value="1"/>
</dbReference>
<comment type="caution">
    <text evidence="5">The sequence shown here is derived from an EMBL/GenBank/DDBJ whole genome shotgun (WGS) entry which is preliminary data.</text>
</comment>
<accession>A0ABV9Q0G3</accession>
<dbReference type="RefSeq" id="WP_380023871.1">
    <property type="nucleotide sequence ID" value="NZ_JBHSHC010000013.1"/>
</dbReference>
<dbReference type="PANTHER" id="PTHR42711:SF4">
    <property type="entry name" value="ABC TRANSPORTER RELATED"/>
    <property type="match status" value="1"/>
</dbReference>
<keyword evidence="6" id="KW-1185">Reference proteome</keyword>
<dbReference type="Pfam" id="PF00005">
    <property type="entry name" value="ABC_tran"/>
    <property type="match status" value="1"/>
</dbReference>
<dbReference type="PANTHER" id="PTHR42711">
    <property type="entry name" value="ABC TRANSPORTER ATP-BINDING PROTEIN"/>
    <property type="match status" value="1"/>
</dbReference>
<dbReference type="Proteomes" id="UP001596002">
    <property type="component" value="Unassembled WGS sequence"/>
</dbReference>
<dbReference type="InterPro" id="IPR027417">
    <property type="entry name" value="P-loop_NTPase"/>
</dbReference>
<reference evidence="6" key="1">
    <citation type="journal article" date="2019" name="Int. J. Syst. Evol. Microbiol.">
        <title>The Global Catalogue of Microorganisms (GCM) 10K type strain sequencing project: providing services to taxonomists for standard genome sequencing and annotation.</title>
        <authorList>
            <consortium name="The Broad Institute Genomics Platform"/>
            <consortium name="The Broad Institute Genome Sequencing Center for Infectious Disease"/>
            <person name="Wu L."/>
            <person name="Ma J."/>
        </authorList>
    </citation>
    <scope>NUCLEOTIDE SEQUENCE [LARGE SCALE GENOMIC DNA]</scope>
    <source>
        <strain evidence="6">WYCCWR 12678</strain>
    </source>
</reference>
<dbReference type="CDD" id="cd03267">
    <property type="entry name" value="ABC_NatA_like"/>
    <property type="match status" value="1"/>
</dbReference>
<dbReference type="EMBL" id="JBHSHC010000013">
    <property type="protein sequence ID" value="MFC4766145.1"/>
    <property type="molecule type" value="Genomic_DNA"/>
</dbReference>
<dbReference type="GO" id="GO:0005524">
    <property type="term" value="F:ATP binding"/>
    <property type="evidence" value="ECO:0007669"/>
    <property type="project" value="UniProtKB-KW"/>
</dbReference>
<keyword evidence="2" id="KW-0547">Nucleotide-binding</keyword>
<feature type="domain" description="ABC transporter" evidence="4">
    <location>
        <begin position="5"/>
        <end position="258"/>
    </location>
</feature>
<dbReference type="InterPro" id="IPR050763">
    <property type="entry name" value="ABC_transporter_ATP-binding"/>
</dbReference>
<evidence type="ECO:0000256" key="3">
    <source>
        <dbReference type="ARBA" id="ARBA00022840"/>
    </source>
</evidence>
<organism evidence="5 6">
    <name type="scientific">Effusibacillus consociatus</name>
    <dbReference type="NCBI Taxonomy" id="1117041"/>
    <lineage>
        <taxon>Bacteria</taxon>
        <taxon>Bacillati</taxon>
        <taxon>Bacillota</taxon>
        <taxon>Bacilli</taxon>
        <taxon>Bacillales</taxon>
        <taxon>Alicyclobacillaceae</taxon>
        <taxon>Effusibacillus</taxon>
    </lineage>
</organism>
<evidence type="ECO:0000259" key="4">
    <source>
        <dbReference type="PROSITE" id="PS50893"/>
    </source>
</evidence>
<evidence type="ECO:0000256" key="2">
    <source>
        <dbReference type="ARBA" id="ARBA00022741"/>
    </source>
</evidence>
<evidence type="ECO:0000313" key="6">
    <source>
        <dbReference type="Proteomes" id="UP001596002"/>
    </source>
</evidence>
<evidence type="ECO:0000313" key="5">
    <source>
        <dbReference type="EMBL" id="MFC4766145.1"/>
    </source>
</evidence>
<dbReference type="SUPFAM" id="SSF52540">
    <property type="entry name" value="P-loop containing nucleoside triphosphate hydrolases"/>
    <property type="match status" value="1"/>
</dbReference>
<gene>
    <name evidence="5" type="ORF">ACFO8Q_01860</name>
</gene>
<protein>
    <submittedName>
        <fullName evidence="5">ATP-binding cassette domain-containing protein</fullName>
    </submittedName>
</protein>
<keyword evidence="3 5" id="KW-0067">ATP-binding</keyword>
<dbReference type="InterPro" id="IPR003439">
    <property type="entry name" value="ABC_transporter-like_ATP-bd"/>
</dbReference>